<evidence type="ECO:0000313" key="2">
    <source>
        <dbReference type="Proteomes" id="UP001216558"/>
    </source>
</evidence>
<sequence length="181" mass="19860">MAGFKTGFAVGAAIVAIPAFFLLEKVASEPTRFPGKTVSIMDGYVSVGGSIVGDERREDERPVNNMVEMKCRKSDMTCSFLSVDELSAGHIGWPSTDTLTVRSWSDRDLVADSLPGEGLEQPCNYYEVRVLFETEDVTYTRIPNPAADQARCSELFGTDNSIRQWRIDDGKGVYGYIPGDG</sequence>
<name>A0ABT5JQP9_9SPHN</name>
<proteinExistence type="predicted"/>
<dbReference type="EMBL" id="JAQQXQ010000007">
    <property type="protein sequence ID" value="MDC8755004.1"/>
    <property type="molecule type" value="Genomic_DNA"/>
</dbReference>
<accession>A0ABT5JQP9</accession>
<protein>
    <submittedName>
        <fullName evidence="1">Uncharacterized protein</fullName>
    </submittedName>
</protein>
<comment type="caution">
    <text evidence="1">The sequence shown here is derived from an EMBL/GenBank/DDBJ whole genome shotgun (WGS) entry which is preliminary data.</text>
</comment>
<organism evidence="1 2">
    <name type="scientific">Erythrobacter fulvus</name>
    <dbReference type="NCBI Taxonomy" id="2987523"/>
    <lineage>
        <taxon>Bacteria</taxon>
        <taxon>Pseudomonadati</taxon>
        <taxon>Pseudomonadota</taxon>
        <taxon>Alphaproteobacteria</taxon>
        <taxon>Sphingomonadales</taxon>
        <taxon>Erythrobacteraceae</taxon>
        <taxon>Erythrobacter/Porphyrobacter group</taxon>
        <taxon>Erythrobacter</taxon>
    </lineage>
</organism>
<dbReference type="Proteomes" id="UP001216558">
    <property type="component" value="Unassembled WGS sequence"/>
</dbReference>
<gene>
    <name evidence="1" type="ORF">OIK40_10180</name>
</gene>
<keyword evidence="2" id="KW-1185">Reference proteome</keyword>
<evidence type="ECO:0000313" key="1">
    <source>
        <dbReference type="EMBL" id="MDC8755004.1"/>
    </source>
</evidence>
<dbReference type="RefSeq" id="WP_273678216.1">
    <property type="nucleotide sequence ID" value="NZ_JAQQXQ010000007.1"/>
</dbReference>
<reference evidence="1 2" key="1">
    <citation type="submission" date="2022-10" db="EMBL/GenBank/DDBJ databases">
        <title>Erythrobacter sp. sf7 Genome sequencing.</title>
        <authorList>
            <person name="Park S."/>
        </authorList>
    </citation>
    <scope>NUCLEOTIDE SEQUENCE [LARGE SCALE GENOMIC DNA]</scope>
    <source>
        <strain evidence="2">sf7</strain>
    </source>
</reference>